<comment type="caution">
    <text evidence="2">The sequence shown here is derived from an EMBL/GenBank/DDBJ whole genome shotgun (WGS) entry which is preliminary data.</text>
</comment>
<evidence type="ECO:0000313" key="3">
    <source>
        <dbReference type="Proteomes" id="UP001629953"/>
    </source>
</evidence>
<name>A0ABW9G8W8_9GAMM</name>
<dbReference type="EMBL" id="JBEQCT010000007">
    <property type="protein sequence ID" value="MFM2486135.1"/>
    <property type="molecule type" value="Genomic_DNA"/>
</dbReference>
<protein>
    <recommendedName>
        <fullName evidence="4">SURF1-like protein</fullName>
    </recommendedName>
</protein>
<evidence type="ECO:0000256" key="1">
    <source>
        <dbReference type="SAM" id="Phobius"/>
    </source>
</evidence>
<dbReference type="Proteomes" id="UP001629953">
    <property type="component" value="Unassembled WGS sequence"/>
</dbReference>
<keyword evidence="1" id="KW-0812">Transmembrane</keyword>
<proteinExistence type="predicted"/>
<reference evidence="2 3" key="1">
    <citation type="journal article" date="2013" name="Int. J. Syst. Evol. Microbiol.">
        <title>Celerinatantimonas yamalensis sp. nov., a cold-adapted diazotrophic bacterium from a cold permafrost brine.</title>
        <authorList>
            <person name="Shcherbakova V."/>
            <person name="Chuvilskaya N."/>
            <person name="Rivkina E."/>
            <person name="Demidov N."/>
            <person name="Uchaeva V."/>
            <person name="Suetin S."/>
            <person name="Suzina N."/>
            <person name="Gilichinsky D."/>
        </authorList>
    </citation>
    <scope>NUCLEOTIDE SEQUENCE [LARGE SCALE GENOMIC DNA]</scope>
    <source>
        <strain evidence="2 3">C7</strain>
    </source>
</reference>
<sequence length="117" mass="13210">MIIKGQVREVGQNNLTICPKAQHQWVRCAYIEFSDGHLIEGPLLMKTEVYAALLTGQPMIVTLGHWHARRSVTRVQLANGTIVGKPPLEIKQWFSLTLFSVLALYSVLRWLLLNQGS</sequence>
<keyword evidence="3" id="KW-1185">Reference proteome</keyword>
<keyword evidence="1" id="KW-0472">Membrane</keyword>
<gene>
    <name evidence="2" type="ORF">ABUE30_13870</name>
</gene>
<accession>A0ABW9G8W8</accession>
<dbReference type="RefSeq" id="WP_408624417.1">
    <property type="nucleotide sequence ID" value="NZ_JBEQCT010000007.1"/>
</dbReference>
<feature type="transmembrane region" description="Helical" evidence="1">
    <location>
        <begin position="93"/>
        <end position="112"/>
    </location>
</feature>
<organism evidence="2 3">
    <name type="scientific">Celerinatantimonas yamalensis</name>
    <dbReference type="NCBI Taxonomy" id="559956"/>
    <lineage>
        <taxon>Bacteria</taxon>
        <taxon>Pseudomonadati</taxon>
        <taxon>Pseudomonadota</taxon>
        <taxon>Gammaproteobacteria</taxon>
        <taxon>Celerinatantimonadaceae</taxon>
        <taxon>Celerinatantimonas</taxon>
    </lineage>
</organism>
<evidence type="ECO:0008006" key="4">
    <source>
        <dbReference type="Google" id="ProtNLM"/>
    </source>
</evidence>
<keyword evidence="1" id="KW-1133">Transmembrane helix</keyword>
<evidence type="ECO:0000313" key="2">
    <source>
        <dbReference type="EMBL" id="MFM2486135.1"/>
    </source>
</evidence>